<dbReference type="InterPro" id="IPR025196">
    <property type="entry name" value="DUF4126"/>
</dbReference>
<keyword evidence="1" id="KW-0812">Transmembrane</keyword>
<dbReference type="Pfam" id="PF13548">
    <property type="entry name" value="DUF4126"/>
    <property type="match status" value="1"/>
</dbReference>
<dbReference type="AlphaFoldDB" id="A0A939QD05"/>
<dbReference type="RefSeq" id="WP_208238480.1">
    <property type="nucleotide sequence ID" value="NZ_BAAAQU010000002.1"/>
</dbReference>
<keyword evidence="1" id="KW-1133">Transmembrane helix</keyword>
<name>A0A939QD05_9MICO</name>
<keyword evidence="4" id="KW-1185">Reference proteome</keyword>
<gene>
    <name evidence="3" type="ORF">J4H85_07800</name>
</gene>
<dbReference type="EMBL" id="JAGFBF010000005">
    <property type="protein sequence ID" value="MBO2989897.1"/>
    <property type="molecule type" value="Genomic_DNA"/>
</dbReference>
<evidence type="ECO:0000256" key="1">
    <source>
        <dbReference type="SAM" id="Phobius"/>
    </source>
</evidence>
<dbReference type="Proteomes" id="UP000668403">
    <property type="component" value="Unassembled WGS sequence"/>
</dbReference>
<evidence type="ECO:0000313" key="3">
    <source>
        <dbReference type="EMBL" id="MBO2989897.1"/>
    </source>
</evidence>
<organism evidence="3 4">
    <name type="scientific">Leucobacter tardus</name>
    <dbReference type="NCBI Taxonomy" id="501483"/>
    <lineage>
        <taxon>Bacteria</taxon>
        <taxon>Bacillati</taxon>
        <taxon>Actinomycetota</taxon>
        <taxon>Actinomycetes</taxon>
        <taxon>Micrococcales</taxon>
        <taxon>Microbacteriaceae</taxon>
        <taxon>Leucobacter</taxon>
    </lineage>
</organism>
<comment type="caution">
    <text evidence="3">The sequence shown here is derived from an EMBL/GenBank/DDBJ whole genome shotgun (WGS) entry which is preliminary data.</text>
</comment>
<accession>A0A939QD05</accession>
<feature type="transmembrane region" description="Helical" evidence="1">
    <location>
        <begin position="111"/>
        <end position="128"/>
    </location>
</feature>
<reference evidence="3" key="1">
    <citation type="submission" date="2021-03" db="EMBL/GenBank/DDBJ databases">
        <title>Leucobacter chromiisoli sp. nov., isolated from chromium-containing soil of chemical plant.</title>
        <authorList>
            <person name="Xu Z."/>
        </authorList>
    </citation>
    <scope>NUCLEOTIDE SEQUENCE</scope>
    <source>
        <strain evidence="3">K 70/01</strain>
    </source>
</reference>
<evidence type="ECO:0000259" key="2">
    <source>
        <dbReference type="Pfam" id="PF13548"/>
    </source>
</evidence>
<keyword evidence="1" id="KW-0472">Membrane</keyword>
<evidence type="ECO:0000313" key="4">
    <source>
        <dbReference type="Proteomes" id="UP000668403"/>
    </source>
</evidence>
<sequence>MVEVIAGVVLAIAAGLNAYIPLLGVALLARFTPLITLPENWTWLELDWVMWVLGGLLALEVLVDKFPVLDTVNDVLQTLVRPASGGMVFSIGVSSETAAVTDPQAMLTSEGLWPFLIGIGVALIPHVLKAIVRPVVNVVTGGAGAAVTSAAEDIGAVALTVLALVAPVAALVGAVIVLILLVRRLRRAIRRRREARAGRSLPAA</sequence>
<feature type="domain" description="DUF4126" evidence="2">
    <location>
        <begin position="5"/>
        <end position="186"/>
    </location>
</feature>
<proteinExistence type="predicted"/>
<protein>
    <submittedName>
        <fullName evidence="3">DUF4126 domain-containing protein</fullName>
    </submittedName>
</protein>
<feature type="transmembrane region" description="Helical" evidence="1">
    <location>
        <begin position="135"/>
        <end position="151"/>
    </location>
</feature>
<feature type="transmembrane region" description="Helical" evidence="1">
    <location>
        <begin position="6"/>
        <end position="29"/>
    </location>
</feature>
<feature type="transmembrane region" description="Helical" evidence="1">
    <location>
        <begin position="157"/>
        <end position="182"/>
    </location>
</feature>